<organism evidence="9 10">
    <name type="scientific">Psychrobacter frigidicola</name>
    <dbReference type="NCBI Taxonomy" id="45611"/>
    <lineage>
        <taxon>Bacteria</taxon>
        <taxon>Pseudomonadati</taxon>
        <taxon>Pseudomonadota</taxon>
        <taxon>Gammaproteobacteria</taxon>
        <taxon>Moraxellales</taxon>
        <taxon>Moraxellaceae</taxon>
        <taxon>Psychrobacter</taxon>
    </lineage>
</organism>
<evidence type="ECO:0000256" key="5">
    <source>
        <dbReference type="ARBA" id="ARBA00022777"/>
    </source>
</evidence>
<dbReference type="GO" id="GO:0000155">
    <property type="term" value="F:phosphorelay sensor kinase activity"/>
    <property type="evidence" value="ECO:0007669"/>
    <property type="project" value="InterPro"/>
</dbReference>
<dbReference type="SMART" id="SM00388">
    <property type="entry name" value="HisKA"/>
    <property type="match status" value="1"/>
</dbReference>
<dbReference type="Gene3D" id="1.10.287.130">
    <property type="match status" value="1"/>
</dbReference>
<keyword evidence="7" id="KW-1133">Transmembrane helix</keyword>
<dbReference type="PROSITE" id="PS50109">
    <property type="entry name" value="HIS_KIN"/>
    <property type="match status" value="1"/>
</dbReference>
<dbReference type="InterPro" id="IPR036890">
    <property type="entry name" value="HATPase_C_sf"/>
</dbReference>
<comment type="catalytic activity">
    <reaction evidence="1">
        <text>ATP + protein L-histidine = ADP + protein N-phospho-L-histidine.</text>
        <dbReference type="EC" id="2.7.13.3"/>
    </reaction>
</comment>
<name>A0A5C7A2T5_9GAMM</name>
<dbReference type="PROSITE" id="PS51257">
    <property type="entry name" value="PROKAR_LIPOPROTEIN"/>
    <property type="match status" value="1"/>
</dbReference>
<evidence type="ECO:0000313" key="9">
    <source>
        <dbReference type="EMBL" id="TXD97681.1"/>
    </source>
</evidence>
<keyword evidence="6" id="KW-0902">Two-component regulatory system</keyword>
<dbReference type="Pfam" id="PF00512">
    <property type="entry name" value="HisKA"/>
    <property type="match status" value="1"/>
</dbReference>
<evidence type="ECO:0000256" key="7">
    <source>
        <dbReference type="SAM" id="Phobius"/>
    </source>
</evidence>
<proteinExistence type="predicted"/>
<dbReference type="RefSeq" id="WP_147221413.1">
    <property type="nucleotide sequence ID" value="NZ_CAJGYY010000001.1"/>
</dbReference>
<dbReference type="PRINTS" id="PR00344">
    <property type="entry name" value="BCTRLSENSOR"/>
</dbReference>
<dbReference type="InterPro" id="IPR005467">
    <property type="entry name" value="His_kinase_dom"/>
</dbReference>
<feature type="domain" description="Histidine kinase" evidence="8">
    <location>
        <begin position="296"/>
        <end position="515"/>
    </location>
</feature>
<sequence length="651" mass="73888">MYTYSARSIPTLIRRSVLQAIAVAIIACFLLSLVCGFVYHYQQQRLHLQQLAELLATSASTADGASLVARQVSILLEDNSSIQSISFYSTDHPILTLDQALIEQESNNWYKALFADTVSFDRAVTSDYMNGITLQDSNSRQQLSSDLSSSAIKTNIINDKVPNSTALVGYINITLNVNKLRIDWFRKNIWLWLATMILSNGLIIFIIRKLNWPSKDITELAKVCEIVIDNSQLKQLPVIQQQFEFQELARIKLAFITLFNRLKTAEQKVNELAAFEQQLRNKDLSLDVQRNNFQSMITHELKTSLNAISGGLQLLDPQTLNEEQQDVLTIIRKGSQHLDNTLEQIIQLNKIEKGQIGVSLSDFNPLQLLAELLSEFEPIAKHKGIELIARIQHIDYTLEGDTNKIRQVISTLIDNAIKFTESGQVIVESQLTHFIESIRWEIKVIDTGIGIDTNYMEDIFTPFFQVDPSHTRDYEGVGVGLPVIKQIVQLIGATIKVSSELDMGSEFMVIMPLRNTYQNQQKLFSFVGLNIVYYHLEKTGFIVDELQCLGASVSCKQFGLSLTEQLTMSDVDMIMIAEDILPESAAQLARYIREQESTHRVLLIYWYPPHKAHTLNRFESGLKAVGVDFCHSATNDSKVLYSLLKEWLAWW</sequence>
<comment type="caution">
    <text evidence="9">The sequence shown here is derived from an EMBL/GenBank/DDBJ whole genome shotgun (WGS) entry which is preliminary data.</text>
</comment>
<dbReference type="Gene3D" id="3.30.565.10">
    <property type="entry name" value="Histidine kinase-like ATPase, C-terminal domain"/>
    <property type="match status" value="1"/>
</dbReference>
<dbReference type="InterPro" id="IPR050736">
    <property type="entry name" value="Sensor_HK_Regulatory"/>
</dbReference>
<evidence type="ECO:0000313" key="10">
    <source>
        <dbReference type="Proteomes" id="UP000321903"/>
    </source>
</evidence>
<dbReference type="InterPro" id="IPR036097">
    <property type="entry name" value="HisK_dim/P_sf"/>
</dbReference>
<accession>A0A5C7A2T5</accession>
<reference evidence="9 10" key="1">
    <citation type="submission" date="2019-08" db="EMBL/GenBank/DDBJ databases">
        <title>Genome sequence of Psychrobacter frigidicola ACAM304 (type strain).</title>
        <authorList>
            <person name="Bowman J.P."/>
        </authorList>
    </citation>
    <scope>NUCLEOTIDE SEQUENCE [LARGE SCALE GENOMIC DNA]</scope>
    <source>
        <strain evidence="9 10">ACAM 304</strain>
    </source>
</reference>
<dbReference type="InterPro" id="IPR003661">
    <property type="entry name" value="HisK_dim/P_dom"/>
</dbReference>
<feature type="transmembrane region" description="Helical" evidence="7">
    <location>
        <begin position="189"/>
        <end position="207"/>
    </location>
</feature>
<dbReference type="SUPFAM" id="SSF55874">
    <property type="entry name" value="ATPase domain of HSP90 chaperone/DNA topoisomerase II/histidine kinase"/>
    <property type="match status" value="1"/>
</dbReference>
<evidence type="ECO:0000256" key="3">
    <source>
        <dbReference type="ARBA" id="ARBA00022553"/>
    </source>
</evidence>
<keyword evidence="7" id="KW-0812">Transmembrane</keyword>
<dbReference type="EMBL" id="VORZ01000001">
    <property type="protein sequence ID" value="TXD97681.1"/>
    <property type="molecule type" value="Genomic_DNA"/>
</dbReference>
<dbReference type="PANTHER" id="PTHR43711:SF1">
    <property type="entry name" value="HISTIDINE KINASE 1"/>
    <property type="match status" value="1"/>
</dbReference>
<dbReference type="CDD" id="cd00082">
    <property type="entry name" value="HisKA"/>
    <property type="match status" value="1"/>
</dbReference>
<evidence type="ECO:0000256" key="6">
    <source>
        <dbReference type="ARBA" id="ARBA00023012"/>
    </source>
</evidence>
<evidence type="ECO:0000256" key="4">
    <source>
        <dbReference type="ARBA" id="ARBA00022679"/>
    </source>
</evidence>
<dbReference type="PANTHER" id="PTHR43711">
    <property type="entry name" value="TWO-COMPONENT HISTIDINE KINASE"/>
    <property type="match status" value="1"/>
</dbReference>
<keyword evidence="10" id="KW-1185">Reference proteome</keyword>
<evidence type="ECO:0000259" key="8">
    <source>
        <dbReference type="PROSITE" id="PS50109"/>
    </source>
</evidence>
<keyword evidence="4" id="KW-0808">Transferase</keyword>
<dbReference type="SMART" id="SM00387">
    <property type="entry name" value="HATPase_c"/>
    <property type="match status" value="1"/>
</dbReference>
<dbReference type="Pfam" id="PF02518">
    <property type="entry name" value="HATPase_c"/>
    <property type="match status" value="1"/>
</dbReference>
<protein>
    <recommendedName>
        <fullName evidence="2">histidine kinase</fullName>
        <ecNumber evidence="2">2.7.13.3</ecNumber>
    </recommendedName>
</protein>
<evidence type="ECO:0000256" key="1">
    <source>
        <dbReference type="ARBA" id="ARBA00000085"/>
    </source>
</evidence>
<evidence type="ECO:0000256" key="2">
    <source>
        <dbReference type="ARBA" id="ARBA00012438"/>
    </source>
</evidence>
<keyword evidence="3" id="KW-0597">Phosphoprotein</keyword>
<feature type="transmembrane region" description="Helical" evidence="7">
    <location>
        <begin position="20"/>
        <end position="41"/>
    </location>
</feature>
<dbReference type="AlphaFoldDB" id="A0A5C7A2T5"/>
<keyword evidence="5 9" id="KW-0418">Kinase</keyword>
<dbReference type="EC" id="2.7.13.3" evidence="2"/>
<dbReference type="OrthoDB" id="9768069at2"/>
<keyword evidence="7" id="KW-0472">Membrane</keyword>
<dbReference type="Proteomes" id="UP000321903">
    <property type="component" value="Unassembled WGS sequence"/>
</dbReference>
<dbReference type="InterPro" id="IPR004358">
    <property type="entry name" value="Sig_transdc_His_kin-like_C"/>
</dbReference>
<dbReference type="InterPro" id="IPR003594">
    <property type="entry name" value="HATPase_dom"/>
</dbReference>
<dbReference type="SUPFAM" id="SSF47384">
    <property type="entry name" value="Homodimeric domain of signal transducing histidine kinase"/>
    <property type="match status" value="1"/>
</dbReference>
<gene>
    <name evidence="9" type="ORF">ES754_01490</name>
</gene>